<evidence type="ECO:0000313" key="3">
    <source>
        <dbReference type="Proteomes" id="UP000784294"/>
    </source>
</evidence>
<proteinExistence type="predicted"/>
<protein>
    <submittedName>
        <fullName evidence="2">Uncharacterized protein</fullName>
    </submittedName>
</protein>
<organism evidence="2 3">
    <name type="scientific">Protopolystoma xenopodis</name>
    <dbReference type="NCBI Taxonomy" id="117903"/>
    <lineage>
        <taxon>Eukaryota</taxon>
        <taxon>Metazoa</taxon>
        <taxon>Spiralia</taxon>
        <taxon>Lophotrochozoa</taxon>
        <taxon>Platyhelminthes</taxon>
        <taxon>Monogenea</taxon>
        <taxon>Polyopisthocotylea</taxon>
        <taxon>Polystomatidea</taxon>
        <taxon>Polystomatidae</taxon>
        <taxon>Protopolystoma</taxon>
    </lineage>
</organism>
<comment type="caution">
    <text evidence="2">The sequence shown here is derived from an EMBL/GenBank/DDBJ whole genome shotgun (WGS) entry which is preliminary data.</text>
</comment>
<dbReference type="Proteomes" id="UP000784294">
    <property type="component" value="Unassembled WGS sequence"/>
</dbReference>
<keyword evidence="3" id="KW-1185">Reference proteome</keyword>
<dbReference type="AlphaFoldDB" id="A0A448WRP9"/>
<sequence length="123" mass="13825">MAKLNDDAGVTSGNVPSPPSDWKLSCILWIPDKVRFYRSSYQYDQVAKLLERSSFHVEVHENEILSFLSPEDDGRLALLPRSDLPSNVISGDSSKPSCESKVKQTKGHLIMVFISWIELSNMV</sequence>
<gene>
    <name evidence="2" type="ORF">PXEA_LOCUS12005</name>
</gene>
<accession>A0A448WRP9</accession>
<evidence type="ECO:0000313" key="2">
    <source>
        <dbReference type="EMBL" id="VEL18565.1"/>
    </source>
</evidence>
<feature type="region of interest" description="Disordered" evidence="1">
    <location>
        <begin position="1"/>
        <end position="22"/>
    </location>
</feature>
<evidence type="ECO:0000256" key="1">
    <source>
        <dbReference type="SAM" id="MobiDB-lite"/>
    </source>
</evidence>
<reference evidence="2" key="1">
    <citation type="submission" date="2018-11" db="EMBL/GenBank/DDBJ databases">
        <authorList>
            <consortium name="Pathogen Informatics"/>
        </authorList>
    </citation>
    <scope>NUCLEOTIDE SEQUENCE</scope>
</reference>
<dbReference type="EMBL" id="CAAALY010037574">
    <property type="protein sequence ID" value="VEL18565.1"/>
    <property type="molecule type" value="Genomic_DNA"/>
</dbReference>
<name>A0A448WRP9_9PLAT</name>